<keyword evidence="3" id="KW-1185">Reference proteome</keyword>
<dbReference type="AlphaFoldDB" id="A0A7U6JGF5"/>
<reference evidence="2 3" key="1">
    <citation type="journal article" date="2014" name="PLoS ONE">
        <title>Physiological and genomic features of a novel sulfur-oxidizing gammaproteobacterium belonging to a previously uncultivated symbiotic lineage isolated from a hydrothermal vent.</title>
        <authorList>
            <person name="Nunoura T."/>
            <person name="Takaki Y."/>
            <person name="Kazama H."/>
            <person name="Kakuta J."/>
            <person name="Shimamura S."/>
            <person name="Makita H."/>
            <person name="Hirai M."/>
            <person name="Miyazaki M."/>
            <person name="Takai K."/>
        </authorList>
    </citation>
    <scope>NUCLEOTIDE SEQUENCE [LARGE SCALE GENOMIC DNA]</scope>
    <source>
        <strain evidence="2 3">Hiromi1</strain>
    </source>
</reference>
<feature type="transmembrane region" description="Helical" evidence="1">
    <location>
        <begin position="45"/>
        <end position="67"/>
    </location>
</feature>
<proteinExistence type="predicted"/>
<organism evidence="2 3">
    <name type="scientific">Thiolapillus brandeum</name>
    <dbReference type="NCBI Taxonomy" id="1076588"/>
    <lineage>
        <taxon>Bacteria</taxon>
        <taxon>Pseudomonadati</taxon>
        <taxon>Pseudomonadota</taxon>
        <taxon>Gammaproteobacteria</taxon>
        <taxon>Chromatiales</taxon>
        <taxon>Sedimenticolaceae</taxon>
        <taxon>Thiolapillus</taxon>
    </lineage>
</organism>
<evidence type="ECO:0008006" key="4">
    <source>
        <dbReference type="Google" id="ProtNLM"/>
    </source>
</evidence>
<evidence type="ECO:0000313" key="3">
    <source>
        <dbReference type="Proteomes" id="UP000031631"/>
    </source>
</evidence>
<dbReference type="KEGG" id="tbn:TBH_C0501"/>
<dbReference type="Gene3D" id="1.10.287.950">
    <property type="entry name" value="Methyl-accepting chemotaxis protein"/>
    <property type="match status" value="1"/>
</dbReference>
<name>A0A7U6JGF5_9GAMM</name>
<evidence type="ECO:0000313" key="2">
    <source>
        <dbReference type="EMBL" id="BAO43446.1"/>
    </source>
</evidence>
<protein>
    <recommendedName>
        <fullName evidence="4">Translation initiation factor 2</fullName>
    </recommendedName>
</protein>
<gene>
    <name evidence="2" type="ORF">TBH_C0501</name>
</gene>
<sequence length="189" mass="21295">MTVEKKDKPEPISDQQLLRATRSFEAMMLSQIEISAKLADDLKHAIRIGMAVLALIAISILVLLLTLSSQINRISDVVLDMNTNFSSITVRMDQMSEYIDSMAKRVALLQLMDDQTTTMKQEISTITTDMDRMRQTISDMGKQVTNVRHSVDGMSVSISRMDDQVQLMASDMQHMAKPARTINKMFPLP</sequence>
<keyword evidence="1" id="KW-1133">Transmembrane helix</keyword>
<dbReference type="EMBL" id="AP012273">
    <property type="protein sequence ID" value="BAO43446.1"/>
    <property type="molecule type" value="Genomic_DNA"/>
</dbReference>
<dbReference type="RefSeq" id="WP_223212082.1">
    <property type="nucleotide sequence ID" value="NZ_AP012273.1"/>
</dbReference>
<dbReference type="Proteomes" id="UP000031631">
    <property type="component" value="Chromosome"/>
</dbReference>
<dbReference type="SUPFAM" id="SSF58100">
    <property type="entry name" value="Bacterial hemolysins"/>
    <property type="match status" value="1"/>
</dbReference>
<evidence type="ECO:0000256" key="1">
    <source>
        <dbReference type="SAM" id="Phobius"/>
    </source>
</evidence>
<keyword evidence="1" id="KW-0472">Membrane</keyword>
<keyword evidence="1" id="KW-0812">Transmembrane</keyword>
<accession>A0A7U6JGF5</accession>